<feature type="domain" description="Teneurin-like YD-shell" evidence="2">
    <location>
        <begin position="2"/>
        <end position="60"/>
    </location>
</feature>
<evidence type="ECO:0000313" key="3">
    <source>
        <dbReference type="EMBL" id="SFD53760.1"/>
    </source>
</evidence>
<dbReference type="InterPro" id="IPR056823">
    <property type="entry name" value="TEN-like_YD-shell"/>
</dbReference>
<dbReference type="STRING" id="1123010.SAMN02745724_04791"/>
<dbReference type="Gene3D" id="2.180.10.10">
    <property type="entry name" value="RHS repeat-associated core"/>
    <property type="match status" value="1"/>
</dbReference>
<name>A0A1I1TE41_9GAMM</name>
<dbReference type="EMBL" id="FOLO01000066">
    <property type="protein sequence ID" value="SFD53760.1"/>
    <property type="molecule type" value="Genomic_DNA"/>
</dbReference>
<dbReference type="AlphaFoldDB" id="A0A1I1TE41"/>
<evidence type="ECO:0000259" key="2">
    <source>
        <dbReference type="Pfam" id="PF25023"/>
    </source>
</evidence>
<organism evidence="3 4">
    <name type="scientific">Pseudoalteromonas denitrificans DSM 6059</name>
    <dbReference type="NCBI Taxonomy" id="1123010"/>
    <lineage>
        <taxon>Bacteria</taxon>
        <taxon>Pseudomonadati</taxon>
        <taxon>Pseudomonadota</taxon>
        <taxon>Gammaproteobacteria</taxon>
        <taxon>Alteromonadales</taxon>
        <taxon>Pseudoalteromonadaceae</taxon>
        <taxon>Pseudoalteromonas</taxon>
    </lineage>
</organism>
<dbReference type="Pfam" id="PF25023">
    <property type="entry name" value="TEN_YD-shell"/>
    <property type="match status" value="1"/>
</dbReference>
<gene>
    <name evidence="3" type="ORF">SAMN02745724_04791</name>
</gene>
<evidence type="ECO:0000313" key="4">
    <source>
        <dbReference type="Proteomes" id="UP000198862"/>
    </source>
</evidence>
<evidence type="ECO:0000256" key="1">
    <source>
        <dbReference type="ARBA" id="ARBA00022737"/>
    </source>
</evidence>
<protein>
    <recommendedName>
        <fullName evidence="2">Teneurin-like YD-shell domain-containing protein</fullName>
    </recommendedName>
</protein>
<keyword evidence="1" id="KW-0677">Repeat</keyword>
<proteinExistence type="predicted"/>
<sequence>MLVDASTGEIAQQLRYDEFGNILSDSNPGFQPFGFAGGIYEQATGLTRFGARDYDALSLR</sequence>
<reference evidence="3 4" key="1">
    <citation type="submission" date="2016-10" db="EMBL/GenBank/DDBJ databases">
        <authorList>
            <person name="de Groot N.N."/>
        </authorList>
    </citation>
    <scope>NUCLEOTIDE SEQUENCE [LARGE SCALE GENOMIC DNA]</scope>
    <source>
        <strain evidence="3 4">DSM 6059</strain>
    </source>
</reference>
<keyword evidence="4" id="KW-1185">Reference proteome</keyword>
<accession>A0A1I1TE41</accession>
<dbReference type="Proteomes" id="UP000198862">
    <property type="component" value="Unassembled WGS sequence"/>
</dbReference>